<name>A0A1M4WVG6_MARH1</name>
<dbReference type="InterPro" id="IPR024478">
    <property type="entry name" value="HlyB_4HB_MCP"/>
</dbReference>
<dbReference type="SMART" id="SM00304">
    <property type="entry name" value="HAMP"/>
    <property type="match status" value="1"/>
</dbReference>
<evidence type="ECO:0000313" key="7">
    <source>
        <dbReference type="EMBL" id="SHE85188.1"/>
    </source>
</evidence>
<dbReference type="EMBL" id="FQUI01000018">
    <property type="protein sequence ID" value="SHE85188.1"/>
    <property type="molecule type" value="Genomic_DNA"/>
</dbReference>
<dbReference type="InterPro" id="IPR004090">
    <property type="entry name" value="Chemotax_Me-accpt_rcpt"/>
</dbReference>
<dbReference type="InterPro" id="IPR004089">
    <property type="entry name" value="MCPsignal_dom"/>
</dbReference>
<evidence type="ECO:0000256" key="3">
    <source>
        <dbReference type="PROSITE-ProRule" id="PRU00284"/>
    </source>
</evidence>
<dbReference type="STRING" id="1122195.SAMN02745164_01272"/>
<dbReference type="Pfam" id="PF12729">
    <property type="entry name" value="4HB_MCP_1"/>
    <property type="match status" value="1"/>
</dbReference>
<dbReference type="GO" id="GO:0007165">
    <property type="term" value="P:signal transduction"/>
    <property type="evidence" value="ECO:0007669"/>
    <property type="project" value="UniProtKB-KW"/>
</dbReference>
<dbReference type="Pfam" id="PF00015">
    <property type="entry name" value="MCPsignal"/>
    <property type="match status" value="1"/>
</dbReference>
<dbReference type="PROSITE" id="PS50111">
    <property type="entry name" value="CHEMOTAXIS_TRANSDUC_2"/>
    <property type="match status" value="1"/>
</dbReference>
<evidence type="ECO:0000256" key="4">
    <source>
        <dbReference type="SAM" id="Phobius"/>
    </source>
</evidence>
<dbReference type="PANTHER" id="PTHR32089:SF112">
    <property type="entry name" value="LYSOZYME-LIKE PROTEIN-RELATED"/>
    <property type="match status" value="1"/>
</dbReference>
<reference evidence="7" key="1">
    <citation type="submission" date="2016-11" db="EMBL/GenBank/DDBJ databases">
        <authorList>
            <person name="Varghese N."/>
            <person name="Submissions S."/>
        </authorList>
    </citation>
    <scope>NUCLEOTIDE SEQUENCE [LARGE SCALE GENOMIC DNA]</scope>
    <source>
        <strain evidence="7">DSM 16785</strain>
    </source>
</reference>
<evidence type="ECO:0000313" key="8">
    <source>
        <dbReference type="Proteomes" id="UP000184334"/>
    </source>
</evidence>
<evidence type="ECO:0000259" key="6">
    <source>
        <dbReference type="PROSITE" id="PS50885"/>
    </source>
</evidence>
<dbReference type="PRINTS" id="PR00260">
    <property type="entry name" value="CHEMTRNSDUCR"/>
</dbReference>
<keyword evidence="8" id="KW-1185">Reference proteome</keyword>
<dbReference type="Proteomes" id="UP000184334">
    <property type="component" value="Unassembled WGS sequence"/>
</dbReference>
<keyword evidence="1 3" id="KW-0807">Transducer</keyword>
<keyword evidence="4" id="KW-0812">Transmembrane</keyword>
<dbReference type="GO" id="GO:0004888">
    <property type="term" value="F:transmembrane signaling receptor activity"/>
    <property type="evidence" value="ECO:0007669"/>
    <property type="project" value="InterPro"/>
</dbReference>
<dbReference type="RefSeq" id="WP_072864624.1">
    <property type="nucleotide sequence ID" value="NZ_FQUI01000018.1"/>
</dbReference>
<feature type="transmembrane region" description="Helical" evidence="4">
    <location>
        <begin position="314"/>
        <end position="337"/>
    </location>
</feature>
<dbReference type="PROSITE" id="PS50885">
    <property type="entry name" value="HAMP"/>
    <property type="match status" value="1"/>
</dbReference>
<gene>
    <name evidence="7" type="ORF">SAMN02745164_01272</name>
</gene>
<evidence type="ECO:0000256" key="2">
    <source>
        <dbReference type="ARBA" id="ARBA00029447"/>
    </source>
</evidence>
<evidence type="ECO:0000256" key="1">
    <source>
        <dbReference type="ARBA" id="ARBA00023224"/>
    </source>
</evidence>
<dbReference type="GO" id="GO:0016020">
    <property type="term" value="C:membrane"/>
    <property type="evidence" value="ECO:0007669"/>
    <property type="project" value="InterPro"/>
</dbReference>
<feature type="domain" description="HAMP" evidence="6">
    <location>
        <begin position="338"/>
        <end position="390"/>
    </location>
</feature>
<evidence type="ECO:0000259" key="5">
    <source>
        <dbReference type="PROSITE" id="PS50111"/>
    </source>
</evidence>
<dbReference type="Pfam" id="PF00672">
    <property type="entry name" value="HAMP"/>
    <property type="match status" value="1"/>
</dbReference>
<dbReference type="OrthoDB" id="39445at2"/>
<dbReference type="CDD" id="cd06225">
    <property type="entry name" value="HAMP"/>
    <property type="match status" value="1"/>
</dbReference>
<dbReference type="PANTHER" id="PTHR32089">
    <property type="entry name" value="METHYL-ACCEPTING CHEMOTAXIS PROTEIN MCPB"/>
    <property type="match status" value="1"/>
</dbReference>
<feature type="domain" description="Methyl-accepting transducer" evidence="5">
    <location>
        <begin position="409"/>
        <end position="645"/>
    </location>
</feature>
<proteinExistence type="inferred from homology"/>
<dbReference type="SUPFAM" id="SSF58104">
    <property type="entry name" value="Methyl-accepting chemotaxis protein (MCP) signaling domain"/>
    <property type="match status" value="1"/>
</dbReference>
<keyword evidence="4" id="KW-1133">Transmembrane helix</keyword>
<comment type="caution">
    <text evidence="7">The sequence shown here is derived from an EMBL/GenBank/DDBJ whole genome shotgun (WGS) entry which is preliminary data.</text>
</comment>
<sequence length="695" mass="78037">MSLKAKIILGFSVVLLIAVMIGVLGLLSTNELKNSVSNIANETLPKVQKILSIHQLQTLIEKTEMALLDLTDQQLRDNEYQGMQETWDSINKLIKEYETFNLNEEEMKYWKEYKNRLNAWKSAHESFIELSKKLDETKILDPKSLKLAVKTYESELYRLAWIIEKAIVEKEPFNEELNPRKSAFGKWLDSYQTENDYLADMFEEMKKYNEGFLKTAKTINTVIKKKNEKQIELMQRVYNNSLIPYLENIFDTFETINQIADEALQLKEQMADQSLNINLPLFESASEVLKKIVDYNKIQAAKKAEETTSNAQKAITIVISSIIIGVILAIIFAYIIIKNIIKSINLLRGKIQKFGKGDLTIDFKLKGKDEIAQMAKTLDVMARDLRDSMKSIYEASNKLSLSSDSLASISEEQNAISEDLTSQSKIIESNTEDASASVEEVSSGVEEIASSAQLISTNAEELSYKANETSEAALKGEKSVNKIAEIVETAVEESKDTQEKVNDLSEKVQNIGDIVETINKITEQTNLLALNAAIEAARAGEAGKGFAVVADEIRKLAEQSKSSTEEIAKILISVKDGALSANKATNKVVKIIKDIDNESDNIVSQFNLIREKVEEMNMKVHELSSAAEEQSASTEEMAAAMDRISKTIEEISDQVKHMVRAIEQQNQSSREVNNSAEEGNKLSQSLMQLIKKFKI</sequence>
<dbReference type="Gene3D" id="1.10.287.950">
    <property type="entry name" value="Methyl-accepting chemotaxis protein"/>
    <property type="match status" value="1"/>
</dbReference>
<organism evidence="7 8">
    <name type="scientific">Marinitoga hydrogenitolerans (strain DSM 16785 / JCM 12826 / AT1271)</name>
    <dbReference type="NCBI Taxonomy" id="1122195"/>
    <lineage>
        <taxon>Bacteria</taxon>
        <taxon>Thermotogati</taxon>
        <taxon>Thermotogota</taxon>
        <taxon>Thermotogae</taxon>
        <taxon>Petrotogales</taxon>
        <taxon>Petrotogaceae</taxon>
        <taxon>Marinitoga</taxon>
    </lineage>
</organism>
<dbReference type="Gene3D" id="6.10.340.10">
    <property type="match status" value="1"/>
</dbReference>
<feature type="transmembrane region" description="Helical" evidence="4">
    <location>
        <begin position="7"/>
        <end position="27"/>
    </location>
</feature>
<dbReference type="GO" id="GO:0006935">
    <property type="term" value="P:chemotaxis"/>
    <property type="evidence" value="ECO:0007669"/>
    <property type="project" value="InterPro"/>
</dbReference>
<keyword evidence="4" id="KW-0472">Membrane</keyword>
<dbReference type="CDD" id="cd11386">
    <property type="entry name" value="MCP_signal"/>
    <property type="match status" value="1"/>
</dbReference>
<dbReference type="AlphaFoldDB" id="A0A1M4WVG6"/>
<protein>
    <submittedName>
        <fullName evidence="7">Methyl-accepting chemotaxis protein</fullName>
    </submittedName>
</protein>
<dbReference type="Gene3D" id="1.20.120.30">
    <property type="entry name" value="Aspartate receptor, ligand-binding domain"/>
    <property type="match status" value="1"/>
</dbReference>
<dbReference type="SMART" id="SM00283">
    <property type="entry name" value="MA"/>
    <property type="match status" value="1"/>
</dbReference>
<accession>A0A1M4WVG6</accession>
<comment type="similarity">
    <text evidence="2">Belongs to the methyl-accepting chemotaxis (MCP) protein family.</text>
</comment>
<dbReference type="InterPro" id="IPR003660">
    <property type="entry name" value="HAMP_dom"/>
</dbReference>